<keyword evidence="3" id="KW-1185">Reference proteome</keyword>
<evidence type="ECO:0000313" key="3">
    <source>
        <dbReference type="Proteomes" id="UP000597853"/>
    </source>
</evidence>
<evidence type="ECO:0000256" key="1">
    <source>
        <dbReference type="SAM" id="MobiDB-lite"/>
    </source>
</evidence>
<comment type="caution">
    <text evidence="2">The sequence shown here is derived from an EMBL/GenBank/DDBJ whole genome shotgun (WGS) entry which is preliminary data.</text>
</comment>
<reference evidence="3" key="1">
    <citation type="journal article" date="2019" name="Int. J. Syst. Evol. Microbiol.">
        <title>The Global Catalogue of Microorganisms (GCM) 10K type strain sequencing project: providing services to taxonomists for standard genome sequencing and annotation.</title>
        <authorList>
            <consortium name="The Broad Institute Genomics Platform"/>
            <consortium name="The Broad Institute Genome Sequencing Center for Infectious Disease"/>
            <person name="Wu L."/>
            <person name="Ma J."/>
        </authorList>
    </citation>
    <scope>NUCLEOTIDE SEQUENCE [LARGE SCALE GENOMIC DNA]</scope>
    <source>
        <strain evidence="3">JCM 4416</strain>
    </source>
</reference>
<organism evidence="2 3">
    <name type="scientific">Streptomyces pseudogriseolus</name>
    <name type="common">Streptomyces gancidicus</name>
    <name type="synonym">Streptomyces rubiginosus</name>
    <dbReference type="NCBI Taxonomy" id="36817"/>
    <lineage>
        <taxon>Bacteria</taxon>
        <taxon>Bacillati</taxon>
        <taxon>Actinomycetota</taxon>
        <taxon>Actinomycetes</taxon>
        <taxon>Kitasatosporales</taxon>
        <taxon>Streptomycetaceae</taxon>
        <taxon>Streptomyces</taxon>
        <taxon>Streptomyces pseudogriseolus group</taxon>
    </lineage>
</organism>
<proteinExistence type="predicted"/>
<feature type="region of interest" description="Disordered" evidence="1">
    <location>
        <begin position="1"/>
        <end position="21"/>
    </location>
</feature>
<accession>A0ABQ2TKV8</accession>
<gene>
    <name evidence="2" type="ORF">GCM10010285_62780</name>
</gene>
<sequence length="89" mass="9896">MILAAGEQPLSSIPFTRGSISEDGHEMANAEHTLTWDQQGSPIPEPEQLASEIEFVGESPSARLGDIRRRFGTVYALTLPQDHYYQVPR</sequence>
<protein>
    <submittedName>
        <fullName evidence="2">Uncharacterized protein</fullName>
    </submittedName>
</protein>
<evidence type="ECO:0000313" key="2">
    <source>
        <dbReference type="EMBL" id="GGS75728.1"/>
    </source>
</evidence>
<dbReference type="EMBL" id="BMTX01000035">
    <property type="protein sequence ID" value="GGS75728.1"/>
    <property type="molecule type" value="Genomic_DNA"/>
</dbReference>
<dbReference type="Proteomes" id="UP000597853">
    <property type="component" value="Unassembled WGS sequence"/>
</dbReference>
<name>A0ABQ2TKV8_STREZ</name>